<evidence type="ECO:0000256" key="10">
    <source>
        <dbReference type="ARBA" id="ARBA00022840"/>
    </source>
</evidence>
<evidence type="ECO:0000256" key="9">
    <source>
        <dbReference type="ARBA" id="ARBA00022777"/>
    </source>
</evidence>
<evidence type="ECO:0000313" key="16">
    <source>
        <dbReference type="Proteomes" id="UP000461585"/>
    </source>
</evidence>
<dbReference type="EMBL" id="JAAEEH010000007">
    <property type="protein sequence ID" value="NDL66895.1"/>
    <property type="molecule type" value="Genomic_DNA"/>
</dbReference>
<protein>
    <recommendedName>
        <fullName evidence="5 13">Guanylate kinase</fullName>
        <ecNumber evidence="4 13">2.7.4.8</ecNumber>
    </recommendedName>
    <alternativeName>
        <fullName evidence="11 13">GMP kinase</fullName>
    </alternativeName>
</protein>
<feature type="domain" description="Guanylate kinase-like" evidence="14">
    <location>
        <begin position="5"/>
        <end position="182"/>
    </location>
</feature>
<evidence type="ECO:0000256" key="13">
    <source>
        <dbReference type="HAMAP-Rule" id="MF_00328"/>
    </source>
</evidence>
<comment type="similarity">
    <text evidence="3 13">Belongs to the guanylate kinase family.</text>
</comment>
<keyword evidence="7 13" id="KW-0808">Transferase</keyword>
<dbReference type="AlphaFoldDB" id="A0A7X5HUN3"/>
<name>A0A7X5HUN3_9FIRM</name>
<evidence type="ECO:0000256" key="8">
    <source>
        <dbReference type="ARBA" id="ARBA00022741"/>
    </source>
</evidence>
<dbReference type="Gene3D" id="3.30.63.10">
    <property type="entry name" value="Guanylate Kinase phosphate binding domain"/>
    <property type="match status" value="1"/>
</dbReference>
<dbReference type="CDD" id="cd00071">
    <property type="entry name" value="GMPK"/>
    <property type="match status" value="1"/>
</dbReference>
<dbReference type="NCBIfam" id="TIGR03263">
    <property type="entry name" value="guanyl_kin"/>
    <property type="match status" value="1"/>
</dbReference>
<dbReference type="GO" id="GO:0005829">
    <property type="term" value="C:cytosol"/>
    <property type="evidence" value="ECO:0007669"/>
    <property type="project" value="TreeGrafter"/>
</dbReference>
<accession>A0A7X5HUN3</accession>
<evidence type="ECO:0000256" key="6">
    <source>
        <dbReference type="ARBA" id="ARBA00022490"/>
    </source>
</evidence>
<dbReference type="GO" id="GO:0004385">
    <property type="term" value="F:GMP kinase activity"/>
    <property type="evidence" value="ECO:0007669"/>
    <property type="project" value="UniProtKB-UniRule"/>
</dbReference>
<dbReference type="GO" id="GO:0005524">
    <property type="term" value="F:ATP binding"/>
    <property type="evidence" value="ECO:0007669"/>
    <property type="project" value="UniProtKB-UniRule"/>
</dbReference>
<evidence type="ECO:0000256" key="5">
    <source>
        <dbReference type="ARBA" id="ARBA00016296"/>
    </source>
</evidence>
<reference evidence="15 16" key="1">
    <citation type="submission" date="2020-01" db="EMBL/GenBank/DDBJ databases">
        <title>Anaeroalcalibacter tamaniensis gen. nov., sp. nov., moderately halophilic strictly anaerobic fermenter bacterium from mud volcano of Taman peninsula.</title>
        <authorList>
            <person name="Frolova A."/>
            <person name="Merkel A.Y."/>
            <person name="Slobodkin A.I."/>
        </authorList>
    </citation>
    <scope>NUCLEOTIDE SEQUENCE [LARGE SCALE GENOMIC DNA]</scope>
    <source>
        <strain evidence="15 16">F-3ap</strain>
    </source>
</reference>
<keyword evidence="16" id="KW-1185">Reference proteome</keyword>
<dbReference type="FunFam" id="3.30.63.10:FF:000005">
    <property type="entry name" value="Guanylate kinase"/>
    <property type="match status" value="1"/>
</dbReference>
<dbReference type="SMART" id="SM00072">
    <property type="entry name" value="GuKc"/>
    <property type="match status" value="1"/>
</dbReference>
<evidence type="ECO:0000256" key="1">
    <source>
        <dbReference type="ARBA" id="ARBA00003531"/>
    </source>
</evidence>
<dbReference type="InterPro" id="IPR008144">
    <property type="entry name" value="Guanylate_kin-like_dom"/>
</dbReference>
<proteinExistence type="inferred from homology"/>
<dbReference type="PANTHER" id="PTHR23117">
    <property type="entry name" value="GUANYLATE KINASE-RELATED"/>
    <property type="match status" value="1"/>
</dbReference>
<gene>
    <name evidence="13 15" type="primary">gmk</name>
    <name evidence="15" type="ORF">GXN74_03925</name>
</gene>
<evidence type="ECO:0000256" key="11">
    <source>
        <dbReference type="ARBA" id="ARBA00030128"/>
    </source>
</evidence>
<sequence length="210" mass="24152">MEKRGMLLILSGFSGAGKGTVVKGLMKQGQFALSISATTRSPREGEVDGRDYFFISHQEFETMIREAALYEYATYCGNHYGTPREYVDKQMAQGRDVILEIEMQGALQVKKMFPEAVLIFIVPPTVTVLKERLMHRGTEEMDVIMRRLKRSSEEARSMDQYDYIVVNDQLEPCIEAIVHIVEAERQRGFRSRRLQQKFIDEFALILKGDN</sequence>
<keyword evidence="10 13" id="KW-0067">ATP-binding</keyword>
<keyword evidence="8 13" id="KW-0547">Nucleotide-binding</keyword>
<dbReference type="Proteomes" id="UP000461585">
    <property type="component" value="Unassembled WGS sequence"/>
</dbReference>
<dbReference type="EC" id="2.7.4.8" evidence="4 13"/>
<dbReference type="Gene3D" id="3.40.50.300">
    <property type="entry name" value="P-loop containing nucleotide triphosphate hydrolases"/>
    <property type="match status" value="1"/>
</dbReference>
<dbReference type="Pfam" id="PF00625">
    <property type="entry name" value="Guanylate_kin"/>
    <property type="match status" value="1"/>
</dbReference>
<dbReference type="PANTHER" id="PTHR23117:SF13">
    <property type="entry name" value="GUANYLATE KINASE"/>
    <property type="match status" value="1"/>
</dbReference>
<evidence type="ECO:0000256" key="7">
    <source>
        <dbReference type="ARBA" id="ARBA00022679"/>
    </source>
</evidence>
<feature type="binding site" evidence="13">
    <location>
        <begin position="12"/>
        <end position="19"/>
    </location>
    <ligand>
        <name>ATP</name>
        <dbReference type="ChEBI" id="CHEBI:30616"/>
    </ligand>
</feature>
<organism evidence="15 16">
    <name type="scientific">Anaerotalea alkaliphila</name>
    <dbReference type="NCBI Taxonomy" id="2662126"/>
    <lineage>
        <taxon>Bacteria</taxon>
        <taxon>Bacillati</taxon>
        <taxon>Bacillota</taxon>
        <taxon>Clostridia</taxon>
        <taxon>Eubacteriales</taxon>
        <taxon>Anaerotalea</taxon>
    </lineage>
</organism>
<dbReference type="SUPFAM" id="SSF52540">
    <property type="entry name" value="P-loop containing nucleoside triphosphate hydrolases"/>
    <property type="match status" value="1"/>
</dbReference>
<evidence type="ECO:0000259" key="14">
    <source>
        <dbReference type="PROSITE" id="PS50052"/>
    </source>
</evidence>
<comment type="subcellular location">
    <subcellularLocation>
        <location evidence="2 13">Cytoplasm</location>
    </subcellularLocation>
</comment>
<evidence type="ECO:0000256" key="4">
    <source>
        <dbReference type="ARBA" id="ARBA00012961"/>
    </source>
</evidence>
<dbReference type="PROSITE" id="PS50052">
    <property type="entry name" value="GUANYLATE_KINASE_2"/>
    <property type="match status" value="1"/>
</dbReference>
<evidence type="ECO:0000256" key="2">
    <source>
        <dbReference type="ARBA" id="ARBA00004496"/>
    </source>
</evidence>
<comment type="caution">
    <text evidence="15">The sequence shown here is derived from an EMBL/GenBank/DDBJ whole genome shotgun (WGS) entry which is preliminary data.</text>
</comment>
<dbReference type="HAMAP" id="MF_00328">
    <property type="entry name" value="Guanylate_kinase"/>
    <property type="match status" value="1"/>
</dbReference>
<evidence type="ECO:0000256" key="3">
    <source>
        <dbReference type="ARBA" id="ARBA00005790"/>
    </source>
</evidence>
<keyword evidence="6 13" id="KW-0963">Cytoplasm</keyword>
<keyword evidence="9 13" id="KW-0418">Kinase</keyword>
<dbReference type="InterPro" id="IPR017665">
    <property type="entry name" value="Guanylate_kinase"/>
</dbReference>
<dbReference type="InterPro" id="IPR027417">
    <property type="entry name" value="P-loop_NTPase"/>
</dbReference>
<dbReference type="InterPro" id="IPR008145">
    <property type="entry name" value="GK/Ca_channel_bsu"/>
</dbReference>
<dbReference type="RefSeq" id="WP_162369622.1">
    <property type="nucleotide sequence ID" value="NZ_JAAEEH010000007.1"/>
</dbReference>
<dbReference type="PROSITE" id="PS00856">
    <property type="entry name" value="GUANYLATE_KINASE_1"/>
    <property type="match status" value="1"/>
</dbReference>
<comment type="catalytic activity">
    <reaction evidence="12 13">
        <text>GMP + ATP = GDP + ADP</text>
        <dbReference type="Rhea" id="RHEA:20780"/>
        <dbReference type="ChEBI" id="CHEBI:30616"/>
        <dbReference type="ChEBI" id="CHEBI:58115"/>
        <dbReference type="ChEBI" id="CHEBI:58189"/>
        <dbReference type="ChEBI" id="CHEBI:456216"/>
        <dbReference type="EC" id="2.7.4.8"/>
    </reaction>
</comment>
<dbReference type="InterPro" id="IPR020590">
    <property type="entry name" value="Guanylate_kinase_CS"/>
</dbReference>
<evidence type="ECO:0000313" key="15">
    <source>
        <dbReference type="EMBL" id="NDL66895.1"/>
    </source>
</evidence>
<evidence type="ECO:0000256" key="12">
    <source>
        <dbReference type="ARBA" id="ARBA00048594"/>
    </source>
</evidence>
<comment type="function">
    <text evidence="1 13">Essential for recycling GMP and indirectly, cGMP.</text>
</comment>